<evidence type="ECO:0000313" key="2">
    <source>
        <dbReference type="EMBL" id="ODM18143.1"/>
    </source>
</evidence>
<evidence type="ECO:0008006" key="4">
    <source>
        <dbReference type="Google" id="ProtNLM"/>
    </source>
</evidence>
<dbReference type="AlphaFoldDB" id="A0A1E3BAY2"/>
<dbReference type="VEuPathDB" id="FungiDB:SI65_06014"/>
<sequence>MVREQADSLASKCSNTTVRETVANPTWLKTFEQQQGLVTVRPQKSTLDTNKSDPSSQISSNPELVLASALHTPTVLPPIISFTGSSPSVPPPSHCGENRKNHQTDNCPHLNDTILTSLSSSPYSAGEVNSKFAQISDVYLSPSENPLLLPDTYLDALLDQTSLSTTIDPKLIFTEHQQEQDITGQHPGSPEVALPGPPSPNLRRPIMFHNNAPVGSANTPQYIWRSTKSSCLSHHSQSGTAVSTKPASSPTLDEAQAALETAVNYFQKQQMRLDPSEWVLLGRLMERLNRTKGQTSRGPVDCDGSA</sequence>
<organism evidence="2 3">
    <name type="scientific">Aspergillus cristatus</name>
    <name type="common">Chinese Fuzhuan brick tea-fermentation fungus</name>
    <name type="synonym">Eurotium cristatum</name>
    <dbReference type="NCBI Taxonomy" id="573508"/>
    <lineage>
        <taxon>Eukaryota</taxon>
        <taxon>Fungi</taxon>
        <taxon>Dikarya</taxon>
        <taxon>Ascomycota</taxon>
        <taxon>Pezizomycotina</taxon>
        <taxon>Eurotiomycetes</taxon>
        <taxon>Eurotiomycetidae</taxon>
        <taxon>Eurotiales</taxon>
        <taxon>Aspergillaceae</taxon>
        <taxon>Aspergillus</taxon>
        <taxon>Aspergillus subgen. Aspergillus</taxon>
    </lineage>
</organism>
<protein>
    <recommendedName>
        <fullName evidence="4">HTH CENPB-type domain-containing protein</fullName>
    </recommendedName>
</protein>
<proteinExistence type="predicted"/>
<feature type="region of interest" description="Disordered" evidence="1">
    <location>
        <begin position="41"/>
        <end position="60"/>
    </location>
</feature>
<dbReference type="Proteomes" id="UP000094569">
    <property type="component" value="Unassembled WGS sequence"/>
</dbReference>
<dbReference type="EMBL" id="JXNT01000006">
    <property type="protein sequence ID" value="ODM18143.1"/>
    <property type="molecule type" value="Genomic_DNA"/>
</dbReference>
<reference evidence="2 3" key="1">
    <citation type="journal article" date="2016" name="BMC Genomics">
        <title>Comparative genomic and transcriptomic analyses of the Fuzhuan brick tea-fermentation fungus Aspergillus cristatus.</title>
        <authorList>
            <person name="Ge Y."/>
            <person name="Wang Y."/>
            <person name="Liu Y."/>
            <person name="Tan Y."/>
            <person name="Ren X."/>
            <person name="Zhang X."/>
            <person name="Hyde K.D."/>
            <person name="Liu Y."/>
            <person name="Liu Z."/>
        </authorList>
    </citation>
    <scope>NUCLEOTIDE SEQUENCE [LARGE SCALE GENOMIC DNA]</scope>
    <source>
        <strain evidence="2 3">GZAAS20.1005</strain>
    </source>
</reference>
<name>A0A1E3BAY2_ASPCR</name>
<gene>
    <name evidence="2" type="ORF">SI65_06014</name>
</gene>
<keyword evidence="3" id="KW-1185">Reference proteome</keyword>
<evidence type="ECO:0000256" key="1">
    <source>
        <dbReference type="SAM" id="MobiDB-lite"/>
    </source>
</evidence>
<accession>A0A1E3BAY2</accession>
<comment type="caution">
    <text evidence="2">The sequence shown here is derived from an EMBL/GenBank/DDBJ whole genome shotgun (WGS) entry which is preliminary data.</text>
</comment>
<evidence type="ECO:0000313" key="3">
    <source>
        <dbReference type="Proteomes" id="UP000094569"/>
    </source>
</evidence>